<evidence type="ECO:0000256" key="1">
    <source>
        <dbReference type="SAM" id="Phobius"/>
    </source>
</evidence>
<proteinExistence type="predicted"/>
<protein>
    <submittedName>
        <fullName evidence="2">Unannotated protein</fullName>
    </submittedName>
</protein>
<feature type="transmembrane region" description="Helical" evidence="1">
    <location>
        <begin position="12"/>
        <end position="32"/>
    </location>
</feature>
<dbReference type="InterPro" id="IPR025339">
    <property type="entry name" value="DUF4245"/>
</dbReference>
<reference evidence="2" key="1">
    <citation type="submission" date="2020-05" db="EMBL/GenBank/DDBJ databases">
        <authorList>
            <person name="Chiriac C."/>
            <person name="Salcher M."/>
            <person name="Ghai R."/>
            <person name="Kavagutti S V."/>
        </authorList>
    </citation>
    <scope>NUCLEOTIDE SEQUENCE</scope>
</reference>
<sequence length="186" mass="20406">MKKSRYLQTVQDMALSMAVVSAIVALIMFITWRPHSQVMPTVDYSGALAMATEQAPFPIFDAQAIPAGYSITNARFESESYGEPGEVRWFVSMVNSSGEYLSLWESSGPLKKVVRAASNNAQCLSQENPTQEVIATRLWTSCEVSKPLTRSLVFQGTDYVVIASGTASWDVVRSYVSSLEEVTSGQ</sequence>
<organism evidence="2">
    <name type="scientific">freshwater metagenome</name>
    <dbReference type="NCBI Taxonomy" id="449393"/>
    <lineage>
        <taxon>unclassified sequences</taxon>
        <taxon>metagenomes</taxon>
        <taxon>ecological metagenomes</taxon>
    </lineage>
</organism>
<name>A0A6J5YTE2_9ZZZZ</name>
<dbReference type="AlphaFoldDB" id="A0A6J5YTE2"/>
<keyword evidence="1" id="KW-0812">Transmembrane</keyword>
<dbReference type="EMBL" id="CAESAJ010000010">
    <property type="protein sequence ID" value="CAB4331270.1"/>
    <property type="molecule type" value="Genomic_DNA"/>
</dbReference>
<gene>
    <name evidence="2" type="ORF">UFOPK3770_00199</name>
</gene>
<evidence type="ECO:0000313" key="2">
    <source>
        <dbReference type="EMBL" id="CAB4331270.1"/>
    </source>
</evidence>
<keyword evidence="1" id="KW-0472">Membrane</keyword>
<dbReference type="Pfam" id="PF14030">
    <property type="entry name" value="DUF4245"/>
    <property type="match status" value="1"/>
</dbReference>
<accession>A0A6J5YTE2</accession>
<keyword evidence="1" id="KW-1133">Transmembrane helix</keyword>